<gene>
    <name evidence="1" type="ORF">IEQ34_005818</name>
</gene>
<keyword evidence="2" id="KW-1185">Reference proteome</keyword>
<evidence type="ECO:0000313" key="1">
    <source>
        <dbReference type="EMBL" id="KAH0465715.1"/>
    </source>
</evidence>
<protein>
    <submittedName>
        <fullName evidence="1">Uncharacterized protein</fullName>
    </submittedName>
</protein>
<dbReference type="EMBL" id="JAGFBR010000006">
    <property type="protein sequence ID" value="KAH0465715.1"/>
    <property type="molecule type" value="Genomic_DNA"/>
</dbReference>
<organism evidence="1 2">
    <name type="scientific">Dendrobium chrysotoxum</name>
    <name type="common">Orchid</name>
    <dbReference type="NCBI Taxonomy" id="161865"/>
    <lineage>
        <taxon>Eukaryota</taxon>
        <taxon>Viridiplantae</taxon>
        <taxon>Streptophyta</taxon>
        <taxon>Embryophyta</taxon>
        <taxon>Tracheophyta</taxon>
        <taxon>Spermatophyta</taxon>
        <taxon>Magnoliopsida</taxon>
        <taxon>Liliopsida</taxon>
        <taxon>Asparagales</taxon>
        <taxon>Orchidaceae</taxon>
        <taxon>Epidendroideae</taxon>
        <taxon>Malaxideae</taxon>
        <taxon>Dendrobiinae</taxon>
        <taxon>Dendrobium</taxon>
    </lineage>
</organism>
<dbReference type="AlphaFoldDB" id="A0AAV7HC79"/>
<comment type="caution">
    <text evidence="1">The sequence shown here is derived from an EMBL/GenBank/DDBJ whole genome shotgun (WGS) entry which is preliminary data.</text>
</comment>
<accession>A0AAV7HC79</accession>
<dbReference type="Proteomes" id="UP000775213">
    <property type="component" value="Unassembled WGS sequence"/>
</dbReference>
<name>A0AAV7HC79_DENCH</name>
<sequence length="322" mass="35286">MARKLLFSVDRDLYVEELIHSSIIQFKMGFKSLRLSVNGGTIINLAVEGDKNGPEVKLAVGATDNLPPMLELVAGVTLTPLAPSVQEEDEKFEIKSTVEKGSSSSKPLFGTRSARKNYLRRVRKKIIKSRKIAEQKALSLVEPEAAEELPIPASSPLLKGSHFHPLVATTGEERVARIVSSLPSLIDYSVKRTPKEKHTLRTRMLRNIIHTCAAETGQGPMPSNEPYILIKLSRSVGIQIRDTPIPLPVEVPQLPIQGCEDSILIDVGVPAVQAPPSPVKMDIPRPIEDVTLVTIDPRTVKGEGTVLDVDQEMLEQLVQSPL</sequence>
<evidence type="ECO:0000313" key="2">
    <source>
        <dbReference type="Proteomes" id="UP000775213"/>
    </source>
</evidence>
<proteinExistence type="predicted"/>
<reference evidence="1 2" key="1">
    <citation type="journal article" date="2021" name="Hortic Res">
        <title>Chromosome-scale assembly of the Dendrobium chrysotoxum genome enhances the understanding of orchid evolution.</title>
        <authorList>
            <person name="Zhang Y."/>
            <person name="Zhang G.Q."/>
            <person name="Zhang D."/>
            <person name="Liu X.D."/>
            <person name="Xu X.Y."/>
            <person name="Sun W.H."/>
            <person name="Yu X."/>
            <person name="Zhu X."/>
            <person name="Wang Z.W."/>
            <person name="Zhao X."/>
            <person name="Zhong W.Y."/>
            <person name="Chen H."/>
            <person name="Yin W.L."/>
            <person name="Huang T."/>
            <person name="Niu S.C."/>
            <person name="Liu Z.J."/>
        </authorList>
    </citation>
    <scope>NUCLEOTIDE SEQUENCE [LARGE SCALE GENOMIC DNA]</scope>
    <source>
        <strain evidence="1">Lindl</strain>
    </source>
</reference>